<keyword evidence="2" id="KW-0472">Membrane</keyword>
<dbReference type="Gene3D" id="2.40.50.100">
    <property type="match status" value="1"/>
</dbReference>
<evidence type="ECO:0000259" key="3">
    <source>
        <dbReference type="Pfam" id="PF25984"/>
    </source>
</evidence>
<dbReference type="Proteomes" id="UP001519887">
    <property type="component" value="Unassembled WGS sequence"/>
</dbReference>
<proteinExistence type="predicted"/>
<keyword evidence="1" id="KW-0175">Coiled coil</keyword>
<protein>
    <submittedName>
        <fullName evidence="4">Biotin/lipoyl-binding protein</fullName>
    </submittedName>
</protein>
<dbReference type="PANTHER" id="PTHR30469">
    <property type="entry name" value="MULTIDRUG RESISTANCE PROTEIN MDTA"/>
    <property type="match status" value="1"/>
</dbReference>
<evidence type="ECO:0000256" key="2">
    <source>
        <dbReference type="SAM" id="Phobius"/>
    </source>
</evidence>
<organism evidence="4 5">
    <name type="scientific">Paenibacillus sepulcri</name>
    <dbReference type="NCBI Taxonomy" id="359917"/>
    <lineage>
        <taxon>Bacteria</taxon>
        <taxon>Bacillati</taxon>
        <taxon>Bacillota</taxon>
        <taxon>Bacilli</taxon>
        <taxon>Bacillales</taxon>
        <taxon>Paenibacillaceae</taxon>
        <taxon>Paenibacillus</taxon>
    </lineage>
</organism>
<dbReference type="EMBL" id="JAHZIK010000202">
    <property type="protein sequence ID" value="MBW7454452.1"/>
    <property type="molecule type" value="Genomic_DNA"/>
</dbReference>
<feature type="coiled-coil region" evidence="1">
    <location>
        <begin position="107"/>
        <end position="177"/>
    </location>
</feature>
<name>A0ABS7C0M0_9BACL</name>
<dbReference type="Pfam" id="PF25984">
    <property type="entry name" value="BSH_YknX"/>
    <property type="match status" value="1"/>
</dbReference>
<feature type="domain" description="YknX-like barrel-sandwich hybrid" evidence="3">
    <location>
        <begin position="77"/>
        <end position="190"/>
    </location>
</feature>
<evidence type="ECO:0000313" key="5">
    <source>
        <dbReference type="Proteomes" id="UP001519887"/>
    </source>
</evidence>
<reference evidence="4 5" key="1">
    <citation type="submission" date="2021-07" db="EMBL/GenBank/DDBJ databases">
        <title>Paenibacillus radiodurans sp. nov., isolated from the southeastern edge of Tengger Desert.</title>
        <authorList>
            <person name="Zhang G."/>
        </authorList>
    </citation>
    <scope>NUCLEOTIDE SEQUENCE [LARGE SCALE GENOMIC DNA]</scope>
    <source>
        <strain evidence="4 5">CCM 7311</strain>
    </source>
</reference>
<keyword evidence="5" id="KW-1185">Reference proteome</keyword>
<dbReference type="Gene3D" id="2.40.420.20">
    <property type="match status" value="1"/>
</dbReference>
<evidence type="ECO:0000313" key="4">
    <source>
        <dbReference type="EMBL" id="MBW7454452.1"/>
    </source>
</evidence>
<dbReference type="RefSeq" id="WP_210040127.1">
    <property type="nucleotide sequence ID" value="NZ_JBHLVU010000007.1"/>
</dbReference>
<comment type="caution">
    <text evidence="4">The sequence shown here is derived from an EMBL/GenBank/DDBJ whole genome shotgun (WGS) entry which is preliminary data.</text>
</comment>
<sequence>MELEKEAADRRRKRMIQVISIALLGLLMFFTFFSNTLQSLTLPKVRTEKPVSGSILFTLDGSGILRPLAEAGLMNPAGWKVQEILVKPGDHVKKGQQLITYDSKSAERELEDEITNLNKQKIGLQNVQDQFILTAKEGEPLKIRSAGREIETLKLDLAAQERKINALRENLESQQELTAPFDGIITQVNAIEGLTSTAGPDILVSNNSLGYQLDVSVDSSLLTSLGIAAGEKIEVEVHSVQEQQSRMIGGVIEEIKNAEPLAADSSGAEGDKSLTIPRKLLHVRIVDAKLKGGEQAQIKIGKPSRQQGLIVSNEAVHREGDGSFVYKIEEQRGALGNVFVARKVQIQSSETNGKETMIQSDNLYEDDRIILESSEPLQDGNHVRLQ</sequence>
<keyword evidence="2" id="KW-0812">Transmembrane</keyword>
<dbReference type="SUPFAM" id="SSF111369">
    <property type="entry name" value="HlyD-like secretion proteins"/>
    <property type="match status" value="1"/>
</dbReference>
<dbReference type="InterPro" id="IPR058639">
    <property type="entry name" value="BSH_YknX-like"/>
</dbReference>
<evidence type="ECO:0000256" key="1">
    <source>
        <dbReference type="SAM" id="Coils"/>
    </source>
</evidence>
<gene>
    <name evidence="4" type="ORF">K0U00_10455</name>
</gene>
<feature type="transmembrane region" description="Helical" evidence="2">
    <location>
        <begin position="15"/>
        <end position="33"/>
    </location>
</feature>
<accession>A0ABS7C0M0</accession>
<keyword evidence="2" id="KW-1133">Transmembrane helix</keyword>